<proteinExistence type="predicted"/>
<protein>
    <submittedName>
        <fullName evidence="1">Uncharacterized protein</fullName>
    </submittedName>
</protein>
<dbReference type="AlphaFoldDB" id="A0A5K3G2A4"/>
<organism evidence="1">
    <name type="scientific">Mesocestoides corti</name>
    <name type="common">Flatworm</name>
    <dbReference type="NCBI Taxonomy" id="53468"/>
    <lineage>
        <taxon>Eukaryota</taxon>
        <taxon>Metazoa</taxon>
        <taxon>Spiralia</taxon>
        <taxon>Lophotrochozoa</taxon>
        <taxon>Platyhelminthes</taxon>
        <taxon>Cestoda</taxon>
        <taxon>Eucestoda</taxon>
        <taxon>Cyclophyllidea</taxon>
        <taxon>Mesocestoididae</taxon>
        <taxon>Mesocestoides</taxon>
    </lineage>
</organism>
<accession>A0A5K3G2A4</accession>
<reference evidence="1" key="1">
    <citation type="submission" date="2019-11" db="UniProtKB">
        <authorList>
            <consortium name="WormBaseParasite"/>
        </authorList>
    </citation>
    <scope>IDENTIFICATION</scope>
</reference>
<sequence>MLYRLSYPGSKSNHPTVVPVVVVPPLNWASVPLSPPPHRSRLPLQESRHATPQTLAFTCIQPLSSLLHWSVAVAPTMAPGACKRARDV</sequence>
<evidence type="ECO:0000313" key="1">
    <source>
        <dbReference type="WBParaSite" id="MCU_014299-RA"/>
    </source>
</evidence>
<name>A0A5K3G2A4_MESCO</name>
<dbReference type="WBParaSite" id="MCU_014299-RA">
    <property type="protein sequence ID" value="MCU_014299-RA"/>
    <property type="gene ID" value="MCU_014299"/>
</dbReference>